<proteinExistence type="inferred from homology"/>
<dbReference type="Proteomes" id="UP000198500">
    <property type="component" value="Unassembled WGS sequence"/>
</dbReference>
<feature type="coiled-coil region" evidence="6">
    <location>
        <begin position="149"/>
        <end position="176"/>
    </location>
</feature>
<dbReference type="InterPro" id="IPR002491">
    <property type="entry name" value="ABC_transptr_periplasmic_BD"/>
</dbReference>
<dbReference type="Pfam" id="PF01497">
    <property type="entry name" value="Peripla_BP_2"/>
    <property type="match status" value="1"/>
</dbReference>
<sequence>MPTVPLFLHTVCRWIRRFTLLWITLLPTSGVLANDDAIAAIDWTLAETLVALDAPPAGVAQVDAYHAWVGEPELPDDVVDLGLRTQPNLERLSELDPSRILISPMFAGLTPKLSRIAEVETLDFYNGERELWDQLVALTHRLGDMVDQEAEADALIERTETRLERQRQTLSSTDDRPLLMIQLMDERHARVFGDHSLLQAVTDRLELENAWQGTTNAWGFSLVGLEDLMGIEARLVVIKPLPVGVKARLADSGLWQQLPSVKRDDVIWLDPVWTFGALPSAQRFADLLTEALEDADRA</sequence>
<comment type="similarity">
    <text evidence="2">Belongs to the bacterial solute-binding protein 8 family.</text>
</comment>
<dbReference type="CDD" id="cd01146">
    <property type="entry name" value="FhuD"/>
    <property type="match status" value="1"/>
</dbReference>
<feature type="domain" description="Fe/B12 periplasmic-binding" evidence="8">
    <location>
        <begin position="37"/>
        <end position="296"/>
    </location>
</feature>
<accession>A0A1H2U7I8</accession>
<evidence type="ECO:0000256" key="4">
    <source>
        <dbReference type="ARBA" id="ARBA00022496"/>
    </source>
</evidence>
<keyword evidence="3" id="KW-0813">Transport</keyword>
<dbReference type="PANTHER" id="PTHR30532:SF1">
    <property type="entry name" value="IRON(3+)-HYDROXAMATE-BINDING PROTEIN FHUD"/>
    <property type="match status" value="1"/>
</dbReference>
<reference evidence="9 10" key="1">
    <citation type="submission" date="2016-10" db="EMBL/GenBank/DDBJ databases">
        <authorList>
            <person name="de Groot N.N."/>
        </authorList>
    </citation>
    <scope>NUCLEOTIDE SEQUENCE [LARGE SCALE GENOMIC DNA]</scope>
    <source>
        <strain evidence="9 10">DSM 19219</strain>
    </source>
</reference>
<dbReference type="AlphaFoldDB" id="A0A1H2U7I8"/>
<evidence type="ECO:0000256" key="5">
    <source>
        <dbReference type="ARBA" id="ARBA00022729"/>
    </source>
</evidence>
<keyword evidence="4" id="KW-0410">Iron transport</keyword>
<dbReference type="PRINTS" id="PR01715">
    <property type="entry name" value="FERRIBNDNGPP"/>
</dbReference>
<feature type="signal peptide" evidence="7">
    <location>
        <begin position="1"/>
        <end position="33"/>
    </location>
</feature>
<evidence type="ECO:0000256" key="2">
    <source>
        <dbReference type="ARBA" id="ARBA00008814"/>
    </source>
</evidence>
<feature type="chain" id="PRO_5011615835" evidence="7">
    <location>
        <begin position="34"/>
        <end position="298"/>
    </location>
</feature>
<comment type="subcellular location">
    <subcellularLocation>
        <location evidence="1">Cell envelope</location>
    </subcellularLocation>
</comment>
<gene>
    <name evidence="9" type="ORF">SAMN05443545_10287</name>
</gene>
<keyword evidence="4" id="KW-0406">Ion transport</keyword>
<dbReference type="InterPro" id="IPR051313">
    <property type="entry name" value="Bact_iron-sidero_bind"/>
</dbReference>
<keyword evidence="5 7" id="KW-0732">Signal</keyword>
<evidence type="ECO:0000313" key="9">
    <source>
        <dbReference type="EMBL" id="SDW52152.1"/>
    </source>
</evidence>
<dbReference type="PROSITE" id="PS50983">
    <property type="entry name" value="FE_B12_PBP"/>
    <property type="match status" value="1"/>
</dbReference>
<evidence type="ECO:0000256" key="1">
    <source>
        <dbReference type="ARBA" id="ARBA00004196"/>
    </source>
</evidence>
<dbReference type="GO" id="GO:1901678">
    <property type="term" value="P:iron coordination entity transport"/>
    <property type="evidence" value="ECO:0007669"/>
    <property type="project" value="UniProtKB-ARBA"/>
</dbReference>
<evidence type="ECO:0000256" key="3">
    <source>
        <dbReference type="ARBA" id="ARBA00022448"/>
    </source>
</evidence>
<evidence type="ECO:0000256" key="7">
    <source>
        <dbReference type="SAM" id="SignalP"/>
    </source>
</evidence>
<evidence type="ECO:0000256" key="6">
    <source>
        <dbReference type="SAM" id="Coils"/>
    </source>
</evidence>
<dbReference type="GO" id="GO:0030288">
    <property type="term" value="C:outer membrane-bounded periplasmic space"/>
    <property type="evidence" value="ECO:0007669"/>
    <property type="project" value="TreeGrafter"/>
</dbReference>
<keyword evidence="10" id="KW-1185">Reference proteome</keyword>
<keyword evidence="6" id="KW-0175">Coiled coil</keyword>
<evidence type="ECO:0000259" key="8">
    <source>
        <dbReference type="PROSITE" id="PS50983"/>
    </source>
</evidence>
<dbReference type="STRING" id="574349.SAMN05443545_10287"/>
<name>A0A1H2U7I8_9GAMM</name>
<organism evidence="9 10">
    <name type="scientific">Aidingimonas halophila</name>
    <dbReference type="NCBI Taxonomy" id="574349"/>
    <lineage>
        <taxon>Bacteria</taxon>
        <taxon>Pseudomonadati</taxon>
        <taxon>Pseudomonadota</taxon>
        <taxon>Gammaproteobacteria</taxon>
        <taxon>Oceanospirillales</taxon>
        <taxon>Halomonadaceae</taxon>
        <taxon>Aidingimonas</taxon>
    </lineage>
</organism>
<dbReference type="PANTHER" id="PTHR30532">
    <property type="entry name" value="IRON III DICITRATE-BINDING PERIPLASMIC PROTEIN"/>
    <property type="match status" value="1"/>
</dbReference>
<evidence type="ECO:0000313" key="10">
    <source>
        <dbReference type="Proteomes" id="UP000198500"/>
    </source>
</evidence>
<dbReference type="EMBL" id="FNNI01000002">
    <property type="protein sequence ID" value="SDW52152.1"/>
    <property type="molecule type" value="Genomic_DNA"/>
</dbReference>
<keyword evidence="4" id="KW-0408">Iron</keyword>
<dbReference type="SUPFAM" id="SSF53807">
    <property type="entry name" value="Helical backbone' metal receptor"/>
    <property type="match status" value="1"/>
</dbReference>
<protein>
    <submittedName>
        <fullName evidence="9">Iron complex transport system substrate-binding protein</fullName>
    </submittedName>
</protein>
<dbReference type="Gene3D" id="3.40.50.1980">
    <property type="entry name" value="Nitrogenase molybdenum iron protein domain"/>
    <property type="match status" value="2"/>
</dbReference>